<feature type="transmembrane region" description="Helical" evidence="1">
    <location>
        <begin position="130"/>
        <end position="149"/>
    </location>
</feature>
<keyword evidence="1" id="KW-1133">Transmembrane helix</keyword>
<gene>
    <name evidence="2" type="ORF">EV201_0652</name>
</gene>
<reference evidence="2 3" key="1">
    <citation type="submission" date="2019-02" db="EMBL/GenBank/DDBJ databases">
        <title>Genomic Encyclopedia of Type Strains, Phase IV (KMG-IV): sequencing the most valuable type-strain genomes for metagenomic binning, comparative biology and taxonomic classification.</title>
        <authorList>
            <person name="Goeker M."/>
        </authorList>
    </citation>
    <scope>NUCLEOTIDE SEQUENCE [LARGE SCALE GENOMIC DNA]</scope>
    <source>
        <strain evidence="2 3">DSM 28825</strain>
    </source>
</reference>
<dbReference type="RefSeq" id="WP_130305935.1">
    <property type="nucleotide sequence ID" value="NZ_SHKN01000001.1"/>
</dbReference>
<feature type="transmembrane region" description="Helical" evidence="1">
    <location>
        <begin position="69"/>
        <end position="89"/>
    </location>
</feature>
<dbReference type="InterPro" id="IPR007163">
    <property type="entry name" value="VCA0040-like"/>
</dbReference>
<dbReference type="Proteomes" id="UP000293562">
    <property type="component" value="Unassembled WGS sequence"/>
</dbReference>
<dbReference type="Pfam" id="PF04018">
    <property type="entry name" value="VCA0040-like"/>
    <property type="match status" value="1"/>
</dbReference>
<keyword evidence="1" id="KW-0472">Membrane</keyword>
<comment type="caution">
    <text evidence="2">The sequence shown here is derived from an EMBL/GenBank/DDBJ whole genome shotgun (WGS) entry which is preliminary data.</text>
</comment>
<accession>A0A4Q7VIN8</accession>
<evidence type="ECO:0000256" key="1">
    <source>
        <dbReference type="SAM" id="Phobius"/>
    </source>
</evidence>
<proteinExistence type="predicted"/>
<evidence type="ECO:0000313" key="2">
    <source>
        <dbReference type="EMBL" id="RZT96021.1"/>
    </source>
</evidence>
<evidence type="ECO:0000313" key="3">
    <source>
        <dbReference type="Proteomes" id="UP000293562"/>
    </source>
</evidence>
<dbReference type="OrthoDB" id="9793746at2"/>
<feature type="transmembrane region" description="Helical" evidence="1">
    <location>
        <begin position="283"/>
        <end position="302"/>
    </location>
</feature>
<organism evidence="2 3">
    <name type="scientific">Ancylomarina subtilis</name>
    <dbReference type="NCBI Taxonomy" id="1639035"/>
    <lineage>
        <taxon>Bacteria</taxon>
        <taxon>Pseudomonadati</taxon>
        <taxon>Bacteroidota</taxon>
        <taxon>Bacteroidia</taxon>
        <taxon>Marinilabiliales</taxon>
        <taxon>Marinifilaceae</taxon>
        <taxon>Ancylomarina</taxon>
    </lineage>
</organism>
<feature type="transmembrane region" description="Helical" evidence="1">
    <location>
        <begin position="196"/>
        <end position="223"/>
    </location>
</feature>
<keyword evidence="1" id="KW-0812">Transmembrane</keyword>
<dbReference type="EMBL" id="SHKN01000001">
    <property type="protein sequence ID" value="RZT96021.1"/>
    <property type="molecule type" value="Genomic_DNA"/>
</dbReference>
<dbReference type="PANTHER" id="PTHR37308:SF1">
    <property type="entry name" value="POLYPRENYL-PHOSPHATE TRANSPORTER"/>
    <property type="match status" value="1"/>
</dbReference>
<keyword evidence="3" id="KW-1185">Reference proteome</keyword>
<feature type="transmembrane region" description="Helical" evidence="1">
    <location>
        <begin position="101"/>
        <end position="118"/>
    </location>
</feature>
<sequence>MTRSIKDYIIIALKGMGMGAADVVPGVSGGTIAFITGIYEELIESIKSVNLKSIKLLLNFKLADFWKAINGNFLLSIILGIGISFVSLAKLIKYLLEQHPILIWSFFFGLIVASAFVVAKKITEWKLRSIIAMLIGIGIAYMVTVVTPAETPNAYWFLFLSGALAICAMILPGISGAFILLLLGKYEFVLSALSQFKLDVIAVVGLGAVTGLLSFSNLLSWLLRKYHNMTIALLSGFMIGSLNKVWPWKETLSTFTDRHGVEKPLLQGNILPQTFENLTGQQANLLAAIGLAVLGFALIIVMEKFSPESKD</sequence>
<name>A0A4Q7VIN8_9BACT</name>
<protein>
    <submittedName>
        <fullName evidence="2">Putative membrane protein</fullName>
    </submittedName>
</protein>
<dbReference type="PANTHER" id="PTHR37308">
    <property type="entry name" value="INTEGRAL MEMBRANE PROTEIN"/>
    <property type="match status" value="1"/>
</dbReference>
<feature type="transmembrane region" description="Helical" evidence="1">
    <location>
        <begin position="155"/>
        <end position="184"/>
    </location>
</feature>
<dbReference type="AlphaFoldDB" id="A0A4Q7VIN8"/>